<organism evidence="1 2">
    <name type="scientific">Trichobilharzia regenti</name>
    <name type="common">Nasal bird schistosome</name>
    <dbReference type="NCBI Taxonomy" id="157069"/>
    <lineage>
        <taxon>Eukaryota</taxon>
        <taxon>Metazoa</taxon>
        <taxon>Spiralia</taxon>
        <taxon>Lophotrochozoa</taxon>
        <taxon>Platyhelminthes</taxon>
        <taxon>Trematoda</taxon>
        <taxon>Digenea</taxon>
        <taxon>Strigeidida</taxon>
        <taxon>Schistosomatoidea</taxon>
        <taxon>Schistosomatidae</taxon>
        <taxon>Trichobilharzia</taxon>
    </lineage>
</organism>
<evidence type="ECO:0000313" key="3">
    <source>
        <dbReference type="WBParaSite" id="TREG1_66330.2"/>
    </source>
</evidence>
<dbReference type="AlphaFoldDB" id="A0AA85JYP1"/>
<evidence type="ECO:0000313" key="2">
    <source>
        <dbReference type="WBParaSite" id="TREG1_66330.1"/>
    </source>
</evidence>
<proteinExistence type="predicted"/>
<protein>
    <submittedName>
        <fullName evidence="2 3">Uncharacterized protein</fullName>
    </submittedName>
</protein>
<keyword evidence="1" id="KW-1185">Reference proteome</keyword>
<reference evidence="2 3" key="2">
    <citation type="submission" date="2023-11" db="UniProtKB">
        <authorList>
            <consortium name="WormBaseParasite"/>
        </authorList>
    </citation>
    <scope>IDENTIFICATION</scope>
</reference>
<name>A0AA85JYP1_TRIRE</name>
<dbReference type="Proteomes" id="UP000050795">
    <property type="component" value="Unassembled WGS sequence"/>
</dbReference>
<evidence type="ECO:0000313" key="1">
    <source>
        <dbReference type="Proteomes" id="UP000050795"/>
    </source>
</evidence>
<sequence>MFRWLIPFRRNSRDAFRELDSLQKIRKYPILLGCLSSGILYHNYVSQSQPSSITLVENKHIQKATVHPIFEDLILLFSDDKNYPSNKPPNEAKMDRLVKLNQEIEDELPLFFEKGFFDEVPKNLLDPDTVVYYQRKNGSVHQLKGRSWIRTLVVASRAYFSARSYGRRLELTSILSDTEKWEVEVCFRIVLLPAPFKEESSLPPEKLIERLEQRAQWHNFRATFHLSDSGKINAIRLTQILPPFKDSTALYPLNRLAFWKALGPSLPGRRRLPTPTPYVFGEYSWQRIPYTPGDDHRNNILLWTFESIKSCPSEFILPLDKIAEPFDVRIDQLTSSKDDNSQTTVKAKQSMCDCQSGNHQMVCNQITCSSISSENILCESHSLNSILLELYMKHLPPTLEKINQQSSTKSMQSHFLNYSASYISQLRRISYSSDISFKPFCLTSTEQFNLPHCFASFPSTDHISPVFCLPKLYI</sequence>
<reference evidence="1" key="1">
    <citation type="submission" date="2022-06" db="EMBL/GenBank/DDBJ databases">
        <authorList>
            <person name="Berger JAMES D."/>
            <person name="Berger JAMES D."/>
        </authorList>
    </citation>
    <scope>NUCLEOTIDE SEQUENCE [LARGE SCALE GENOMIC DNA]</scope>
</reference>
<dbReference type="WBParaSite" id="TREG1_66330.1">
    <property type="protein sequence ID" value="TREG1_66330.1"/>
    <property type="gene ID" value="TREG1_66330"/>
</dbReference>
<accession>A0AA85JYP1</accession>
<dbReference type="WBParaSite" id="TREG1_66330.2">
    <property type="protein sequence ID" value="TREG1_66330.2"/>
    <property type="gene ID" value="TREG1_66330"/>
</dbReference>